<evidence type="ECO:0000256" key="2">
    <source>
        <dbReference type="ARBA" id="ARBA00022723"/>
    </source>
</evidence>
<keyword evidence="9" id="KW-1185">Reference proteome</keyword>
<keyword evidence="2" id="KW-0479">Metal-binding</keyword>
<accession>A0A4Y8UPF8</accession>
<organism evidence="8 9">
    <name type="scientific">Gammaproteobacteria bacterium LSUCC0057</name>
    <dbReference type="NCBI Taxonomy" id="2559237"/>
    <lineage>
        <taxon>Bacteria</taxon>
        <taxon>Pseudomonadati</taxon>
        <taxon>Pseudomonadota</taxon>
        <taxon>Gammaproteobacteria</taxon>
        <taxon>Cellvibrionales</taxon>
        <taxon>Porticoccaceae</taxon>
        <taxon>SAR92 clade</taxon>
    </lineage>
</organism>
<dbReference type="PANTHER" id="PTHR43183">
    <property type="entry name" value="HYPOTHETICAL DIHYDROXYACID DEHYDRATASE (EUROFUNG)-RELATED"/>
    <property type="match status" value="1"/>
</dbReference>
<evidence type="ECO:0000313" key="9">
    <source>
        <dbReference type="Proteomes" id="UP000298133"/>
    </source>
</evidence>
<dbReference type="InterPro" id="IPR000581">
    <property type="entry name" value="ILV_EDD_N"/>
</dbReference>
<evidence type="ECO:0000256" key="3">
    <source>
        <dbReference type="ARBA" id="ARBA00023004"/>
    </source>
</evidence>
<evidence type="ECO:0000256" key="5">
    <source>
        <dbReference type="ARBA" id="ARBA00023239"/>
    </source>
</evidence>
<evidence type="ECO:0000256" key="1">
    <source>
        <dbReference type="ARBA" id="ARBA00006486"/>
    </source>
</evidence>
<dbReference type="FunFam" id="3.50.30.80:FF:000001">
    <property type="entry name" value="Dihydroxy-acid dehydratase"/>
    <property type="match status" value="1"/>
</dbReference>
<feature type="domain" description="Dihydroxy-acid/6-phosphogluconate dehydratase C-terminal" evidence="7">
    <location>
        <begin position="362"/>
        <end position="555"/>
    </location>
</feature>
<comment type="similarity">
    <text evidence="1">Belongs to the IlvD/Edd family.</text>
</comment>
<feature type="domain" description="Dihydroxy-acid/6-phosphogluconate dehydratase N-terminal" evidence="6">
    <location>
        <begin position="41"/>
        <end position="351"/>
    </location>
</feature>
<dbReference type="GO" id="GO:0051536">
    <property type="term" value="F:iron-sulfur cluster binding"/>
    <property type="evidence" value="ECO:0007669"/>
    <property type="project" value="UniProtKB-KW"/>
</dbReference>
<evidence type="ECO:0000256" key="4">
    <source>
        <dbReference type="ARBA" id="ARBA00023014"/>
    </source>
</evidence>
<gene>
    <name evidence="8" type="ORF">E3W66_04345</name>
</gene>
<evidence type="ECO:0000259" key="7">
    <source>
        <dbReference type="Pfam" id="PF24877"/>
    </source>
</evidence>
<dbReference type="Proteomes" id="UP000298133">
    <property type="component" value="Unassembled WGS sequence"/>
</dbReference>
<dbReference type="AlphaFoldDB" id="A0A4Y8UPF8"/>
<reference evidence="8 9" key="1">
    <citation type="submission" date="2019-03" db="EMBL/GenBank/DDBJ databases">
        <title>Draft genome of Gammaproteobacteria bacterium LSUCC0057, a member of the SAR92 clade.</title>
        <authorList>
            <person name="Lanclos V.C."/>
            <person name="Doiron C."/>
            <person name="Henson M.W."/>
            <person name="Thrash J.C."/>
        </authorList>
    </citation>
    <scope>NUCLEOTIDE SEQUENCE [LARGE SCALE GENOMIC DNA]</scope>
    <source>
        <strain evidence="8 9">LSUCC0057</strain>
    </source>
</reference>
<dbReference type="InterPro" id="IPR042096">
    <property type="entry name" value="Dihydro-acid_dehy_C"/>
</dbReference>
<dbReference type="GO" id="GO:0046872">
    <property type="term" value="F:metal ion binding"/>
    <property type="evidence" value="ECO:0007669"/>
    <property type="project" value="UniProtKB-KW"/>
</dbReference>
<dbReference type="NCBIfam" id="NF004784">
    <property type="entry name" value="PRK06131.1"/>
    <property type="match status" value="1"/>
</dbReference>
<keyword evidence="4" id="KW-0411">Iron-sulfur</keyword>
<comment type="caution">
    <text evidence="8">The sequence shown here is derived from an EMBL/GenBank/DDBJ whole genome shotgun (WGS) entry which is preliminary data.</text>
</comment>
<dbReference type="PANTHER" id="PTHR43183:SF2">
    <property type="entry name" value="DIHYDROXY-ACID DEHYDRATASE"/>
    <property type="match status" value="1"/>
</dbReference>
<dbReference type="InterPro" id="IPR052352">
    <property type="entry name" value="Sugar_Degrad_Dehydratases"/>
</dbReference>
<dbReference type="SUPFAM" id="SSF143975">
    <property type="entry name" value="IlvD/EDD N-terminal domain-like"/>
    <property type="match status" value="1"/>
</dbReference>
<keyword evidence="3" id="KW-0408">Iron</keyword>
<evidence type="ECO:0000313" key="8">
    <source>
        <dbReference type="EMBL" id="TFH69163.1"/>
    </source>
</evidence>
<dbReference type="EMBL" id="SPIA01000001">
    <property type="protein sequence ID" value="TFH69163.1"/>
    <property type="molecule type" value="Genomic_DNA"/>
</dbReference>
<evidence type="ECO:0000259" key="6">
    <source>
        <dbReference type="Pfam" id="PF00920"/>
    </source>
</evidence>
<proteinExistence type="inferred from homology"/>
<keyword evidence="5" id="KW-0456">Lyase</keyword>
<dbReference type="Pfam" id="PF00920">
    <property type="entry name" value="ILVD_EDD_N"/>
    <property type="match status" value="1"/>
</dbReference>
<name>A0A4Y8UPF8_9GAMM</name>
<dbReference type="GO" id="GO:0016836">
    <property type="term" value="F:hydro-lyase activity"/>
    <property type="evidence" value="ECO:0007669"/>
    <property type="project" value="UniProtKB-ARBA"/>
</dbReference>
<dbReference type="InterPro" id="IPR020558">
    <property type="entry name" value="DiOHA_6PGluconate_deHydtase_CS"/>
</dbReference>
<sequence>MSGTNKRQLRSARWFGGTPFDAEHTGHALQAGLAREEFEGKPVIGIINTWSDLNPCHAHLRERAEAVKRGVWQAGGYPVELPALALGEGFFKPSAMMYRNMLAMQTEEMLRAQPVDGAILLGGCDKTTPGLLLGAISADLPTIFCPAGFTNAARYRGESFGSGTGPFRWAPDLIAGRLPVTEWQKIEEKIWSSPGTCNVMGTASTMTALAEVLGFSLPGASSVPATASKGHQLAAAAGRRVVDMVWEDLRPSHILTRAAVENAAKVNVALGGSTNAAIHLVAIARRAGIDFNLQQFDAVVRGVPVLANVQPSGAYLMHEFADAGGLPALLNQLQTLLDGSSQTVMKQTLSEVIEQAQIDDDEVIRPLSNPVASEALVVVSGNLAPNGAVIKPSAATASLMQHRGRAVVFEDAADMAARIHSDDLEVTPDSVLVLRNCGPQGGPGMAENGMLPIPKKLAEQGVRDVLRISDARMSGTSFGTCVLHVSPESWVGGPLALVRSGDEIEIDVAARSLNLLVDDAELAARRSAWQPPKPHYVRGWGALFIEHVNQADQGCDFDFLVRPGATPEPPIFGKL</sequence>
<dbReference type="SUPFAM" id="SSF52016">
    <property type="entry name" value="LeuD/IlvD-like"/>
    <property type="match status" value="1"/>
</dbReference>
<dbReference type="InterPro" id="IPR056740">
    <property type="entry name" value="ILV_EDD_C"/>
</dbReference>
<dbReference type="PROSITE" id="PS00886">
    <property type="entry name" value="ILVD_EDD_1"/>
    <property type="match status" value="1"/>
</dbReference>
<dbReference type="InterPro" id="IPR037237">
    <property type="entry name" value="IlvD/EDD_N"/>
</dbReference>
<dbReference type="Pfam" id="PF24877">
    <property type="entry name" value="ILV_EDD_C"/>
    <property type="match status" value="1"/>
</dbReference>
<dbReference type="Gene3D" id="3.50.30.80">
    <property type="entry name" value="IlvD/EDD C-terminal domain-like"/>
    <property type="match status" value="1"/>
</dbReference>
<dbReference type="OrthoDB" id="9807077at2"/>
<protein>
    <submittedName>
        <fullName evidence="8">Dihydroxy-acid dehydratase</fullName>
    </submittedName>
</protein>